<evidence type="ECO:0000313" key="4">
    <source>
        <dbReference type="Proteomes" id="UP000007148"/>
    </source>
</evidence>
<dbReference type="OMA" id="WGRVNIY"/>
<dbReference type="GO" id="GO:0006078">
    <property type="term" value="P:(1-&gt;6)-beta-D-glucan biosynthetic process"/>
    <property type="evidence" value="ECO:0007669"/>
    <property type="project" value="InterPro"/>
</dbReference>
<comment type="caution">
    <text evidence="3">The sequence shown here is derived from an EMBL/GenBank/DDBJ whole genome shotgun (WGS) entry which is preliminary data.</text>
</comment>
<dbReference type="InParanoid" id="G4TIR1"/>
<proteinExistence type="predicted"/>
<organism evidence="3 4">
    <name type="scientific">Serendipita indica (strain DSM 11827)</name>
    <name type="common">Root endophyte fungus</name>
    <name type="synonym">Piriformospora indica</name>
    <dbReference type="NCBI Taxonomy" id="1109443"/>
    <lineage>
        <taxon>Eukaryota</taxon>
        <taxon>Fungi</taxon>
        <taxon>Dikarya</taxon>
        <taxon>Basidiomycota</taxon>
        <taxon>Agaricomycotina</taxon>
        <taxon>Agaricomycetes</taxon>
        <taxon>Sebacinales</taxon>
        <taxon>Serendipitaceae</taxon>
        <taxon>Serendipita</taxon>
    </lineage>
</organism>
<feature type="region of interest" description="Disordered" evidence="1">
    <location>
        <begin position="152"/>
        <end position="189"/>
    </location>
</feature>
<evidence type="ECO:0000313" key="3">
    <source>
        <dbReference type="EMBL" id="CCA71211.1"/>
    </source>
</evidence>
<dbReference type="EMBL" id="CAFZ01000110">
    <property type="protein sequence ID" value="CCA71211.1"/>
    <property type="molecule type" value="Genomic_DNA"/>
</dbReference>
<gene>
    <name evidence="3" type="ORF">PIIN_05148</name>
</gene>
<dbReference type="STRING" id="1109443.G4TIR1"/>
<sequence length="209" mass="21078">MYAPAILKSLLALAVLAVAPAAAELSVTSPIATTTCTGGQTCEVAWRDNGEGVTLAQQGLCTVALYVGGRISQTFLQPIAFPTAINVSTTAAIQFVVDPSVGEDSSEYFIRFSSQTLTQANSTTGAPYLSFSAKFRLTGMTGRFNETVQAQISSSALPTPTGNTATSAGTTSTRSTTRASTSTPGAASRNSAVGAAAGAIALAGLAALL</sequence>
<feature type="signal peptide" evidence="2">
    <location>
        <begin position="1"/>
        <end position="23"/>
    </location>
</feature>
<evidence type="ECO:0000256" key="2">
    <source>
        <dbReference type="SAM" id="SignalP"/>
    </source>
</evidence>
<feature type="compositionally biased region" description="Low complexity" evidence="1">
    <location>
        <begin position="158"/>
        <end position="189"/>
    </location>
</feature>
<protein>
    <submittedName>
        <fullName evidence="3">Uncharacterized protein</fullName>
    </submittedName>
</protein>
<dbReference type="AlphaFoldDB" id="G4TIR1"/>
<dbReference type="Proteomes" id="UP000007148">
    <property type="component" value="Unassembled WGS sequence"/>
</dbReference>
<dbReference type="eggNOG" id="ENOG502S9A1">
    <property type="taxonomic scope" value="Eukaryota"/>
</dbReference>
<dbReference type="PANTHER" id="PTHR28154">
    <property type="entry name" value="CELL WALL SYNTHESIS PROTEIN KNH1-RELATED"/>
    <property type="match status" value="1"/>
</dbReference>
<accession>G4TIR1</accession>
<evidence type="ECO:0000256" key="1">
    <source>
        <dbReference type="SAM" id="MobiDB-lite"/>
    </source>
</evidence>
<dbReference type="InterPro" id="IPR045328">
    <property type="entry name" value="Kre9/Knh1"/>
</dbReference>
<dbReference type="HOGENOM" id="CLU_078855_2_1_1"/>
<keyword evidence="2" id="KW-0732">Signal</keyword>
<feature type="chain" id="PRO_5003468791" evidence="2">
    <location>
        <begin position="24"/>
        <end position="209"/>
    </location>
</feature>
<name>G4TIR1_SERID</name>
<keyword evidence="4" id="KW-1185">Reference proteome</keyword>
<reference evidence="3 4" key="1">
    <citation type="journal article" date="2011" name="PLoS Pathog.">
        <title>Endophytic Life Strategies Decoded by Genome and Transcriptome Analyses of the Mutualistic Root Symbiont Piriformospora indica.</title>
        <authorList>
            <person name="Zuccaro A."/>
            <person name="Lahrmann U."/>
            <person name="Guldener U."/>
            <person name="Langen G."/>
            <person name="Pfiffi S."/>
            <person name="Biedenkopf D."/>
            <person name="Wong P."/>
            <person name="Samans B."/>
            <person name="Grimm C."/>
            <person name="Basiewicz M."/>
            <person name="Murat C."/>
            <person name="Martin F."/>
            <person name="Kogel K.H."/>
        </authorList>
    </citation>
    <scope>NUCLEOTIDE SEQUENCE [LARGE SCALE GENOMIC DNA]</scope>
    <source>
        <strain evidence="3 4">DSM 11827</strain>
    </source>
</reference>
<dbReference type="OrthoDB" id="2432613at2759"/>
<dbReference type="PANTHER" id="PTHR28154:SF1">
    <property type="entry name" value="CELL WALL SYNTHESIS PROTEIN KNH1-RELATED"/>
    <property type="match status" value="1"/>
</dbReference>
<dbReference type="GO" id="GO:0042546">
    <property type="term" value="P:cell wall biogenesis"/>
    <property type="evidence" value="ECO:0007669"/>
    <property type="project" value="InterPro"/>
</dbReference>